<comment type="caution">
    <text evidence="2">The sequence shown here is derived from an EMBL/GenBank/DDBJ whole genome shotgun (WGS) entry which is preliminary data.</text>
</comment>
<dbReference type="Proteomes" id="UP001066276">
    <property type="component" value="Chromosome 5"/>
</dbReference>
<sequence>MTSAESKHPRKTSEKTPGERSSGGRRRKRKDEEGGLVPKLNTEGRGVDAELPGCDEEEEGRDARKTERKTNEEASHIPGGTWLSHVRGRLREEQTSVMVTIEGGPKGKKEVLLTGGMRVRFYFILFYLEKR</sequence>
<gene>
    <name evidence="2" type="ORF">NDU88_007066</name>
</gene>
<feature type="region of interest" description="Disordered" evidence="1">
    <location>
        <begin position="1"/>
        <end position="80"/>
    </location>
</feature>
<name>A0AAV7RQR7_PLEWA</name>
<proteinExistence type="predicted"/>
<accession>A0AAV7RQR7</accession>
<organism evidence="2 3">
    <name type="scientific">Pleurodeles waltl</name>
    <name type="common">Iberian ribbed newt</name>
    <dbReference type="NCBI Taxonomy" id="8319"/>
    <lineage>
        <taxon>Eukaryota</taxon>
        <taxon>Metazoa</taxon>
        <taxon>Chordata</taxon>
        <taxon>Craniata</taxon>
        <taxon>Vertebrata</taxon>
        <taxon>Euteleostomi</taxon>
        <taxon>Amphibia</taxon>
        <taxon>Batrachia</taxon>
        <taxon>Caudata</taxon>
        <taxon>Salamandroidea</taxon>
        <taxon>Salamandridae</taxon>
        <taxon>Pleurodelinae</taxon>
        <taxon>Pleurodeles</taxon>
    </lineage>
</organism>
<dbReference type="EMBL" id="JANPWB010000009">
    <property type="protein sequence ID" value="KAJ1154313.1"/>
    <property type="molecule type" value="Genomic_DNA"/>
</dbReference>
<feature type="compositionally biased region" description="Basic and acidic residues" evidence="1">
    <location>
        <begin position="61"/>
        <end position="75"/>
    </location>
</feature>
<evidence type="ECO:0000313" key="2">
    <source>
        <dbReference type="EMBL" id="KAJ1154313.1"/>
    </source>
</evidence>
<feature type="compositionally biased region" description="Basic and acidic residues" evidence="1">
    <location>
        <begin position="1"/>
        <end position="18"/>
    </location>
</feature>
<keyword evidence="3" id="KW-1185">Reference proteome</keyword>
<reference evidence="2" key="1">
    <citation type="journal article" date="2022" name="bioRxiv">
        <title>Sequencing and chromosome-scale assembly of the giantPleurodeles waltlgenome.</title>
        <authorList>
            <person name="Brown T."/>
            <person name="Elewa A."/>
            <person name="Iarovenko S."/>
            <person name="Subramanian E."/>
            <person name="Araus A.J."/>
            <person name="Petzold A."/>
            <person name="Susuki M."/>
            <person name="Suzuki K.-i.T."/>
            <person name="Hayashi T."/>
            <person name="Toyoda A."/>
            <person name="Oliveira C."/>
            <person name="Osipova E."/>
            <person name="Leigh N.D."/>
            <person name="Simon A."/>
            <person name="Yun M.H."/>
        </authorList>
    </citation>
    <scope>NUCLEOTIDE SEQUENCE</scope>
    <source>
        <strain evidence="2">20211129_DDA</strain>
        <tissue evidence="2">Liver</tissue>
    </source>
</reference>
<evidence type="ECO:0000313" key="3">
    <source>
        <dbReference type="Proteomes" id="UP001066276"/>
    </source>
</evidence>
<evidence type="ECO:0000256" key="1">
    <source>
        <dbReference type="SAM" id="MobiDB-lite"/>
    </source>
</evidence>
<dbReference type="AlphaFoldDB" id="A0AAV7RQR7"/>
<protein>
    <submittedName>
        <fullName evidence="2">Uncharacterized protein</fullName>
    </submittedName>
</protein>